<protein>
    <submittedName>
        <fullName evidence="1">Uncharacterized protein</fullName>
    </submittedName>
</protein>
<dbReference type="AlphaFoldDB" id="A0A3D8HAY8"/>
<dbReference type="Proteomes" id="UP000256321">
    <property type="component" value="Unassembled WGS sequence"/>
</dbReference>
<dbReference type="EMBL" id="QREV01000048">
    <property type="protein sequence ID" value="RDU48098.1"/>
    <property type="molecule type" value="Genomic_DNA"/>
</dbReference>
<gene>
    <name evidence="1" type="ORF">DWU89_16145</name>
</gene>
<evidence type="ECO:0000313" key="1">
    <source>
        <dbReference type="EMBL" id="RDU48098.1"/>
    </source>
</evidence>
<reference evidence="1 2" key="1">
    <citation type="submission" date="2018-07" db="EMBL/GenBank/DDBJ databases">
        <title>Parabacteroides acidifaciens nov. sp., isolated from human feces.</title>
        <authorList>
            <person name="Wang Y.J."/>
        </authorList>
    </citation>
    <scope>NUCLEOTIDE SEQUENCE [LARGE SCALE GENOMIC DNA]</scope>
    <source>
        <strain evidence="1 2">426-9</strain>
    </source>
</reference>
<accession>A0A3D8HAY8</accession>
<comment type="caution">
    <text evidence="1">The sequence shown here is derived from an EMBL/GenBank/DDBJ whole genome shotgun (WGS) entry which is preliminary data.</text>
</comment>
<organism evidence="1 2">
    <name type="scientific">Parabacteroides acidifaciens</name>
    <dbReference type="NCBI Taxonomy" id="2290935"/>
    <lineage>
        <taxon>Bacteria</taxon>
        <taxon>Pseudomonadati</taxon>
        <taxon>Bacteroidota</taxon>
        <taxon>Bacteroidia</taxon>
        <taxon>Bacteroidales</taxon>
        <taxon>Tannerellaceae</taxon>
        <taxon>Parabacteroides</taxon>
    </lineage>
</organism>
<evidence type="ECO:0000313" key="2">
    <source>
        <dbReference type="Proteomes" id="UP000256321"/>
    </source>
</evidence>
<name>A0A3D8HAY8_9BACT</name>
<proteinExistence type="predicted"/>
<sequence length="95" mass="10507">MWVEFIKSRQGLAYFAGDIVRMDEETAKKLIDEGFVKQSEQPDSSDLPADLPGRAALIKEGLLTKEQVLASKEVLTDIKGIGEKTSVEIIEILSK</sequence>